<feature type="compositionally biased region" description="Polar residues" evidence="1">
    <location>
        <begin position="73"/>
        <end position="83"/>
    </location>
</feature>
<keyword evidence="3" id="KW-1185">Reference proteome</keyword>
<evidence type="ECO:0000256" key="1">
    <source>
        <dbReference type="SAM" id="MobiDB-lite"/>
    </source>
</evidence>
<evidence type="ECO:0000313" key="3">
    <source>
        <dbReference type="Proteomes" id="UP001500016"/>
    </source>
</evidence>
<organism evidence="2 3">
    <name type="scientific">Streptomyces albiaxialis</name>
    <dbReference type="NCBI Taxonomy" id="329523"/>
    <lineage>
        <taxon>Bacteria</taxon>
        <taxon>Bacillati</taxon>
        <taxon>Actinomycetota</taxon>
        <taxon>Actinomycetes</taxon>
        <taxon>Kitasatosporales</taxon>
        <taxon>Streptomycetaceae</taxon>
        <taxon>Streptomyces</taxon>
    </lineage>
</organism>
<feature type="region of interest" description="Disordered" evidence="1">
    <location>
        <begin position="27"/>
        <end position="83"/>
    </location>
</feature>
<sequence>MPALPGTRRQQAVALAVAVVAVFALTNDGEESGGEDGQRRPGPHSSGSYPVTFDEKDSSGKRPHRKPGATASYPVTFSSGKGR</sequence>
<gene>
    <name evidence="2" type="ORF">GCM10009801_63090</name>
</gene>
<comment type="caution">
    <text evidence="2">The sequence shown here is derived from an EMBL/GenBank/DDBJ whole genome shotgun (WGS) entry which is preliminary data.</text>
</comment>
<dbReference type="EMBL" id="BAAAPE010000015">
    <property type="protein sequence ID" value="GAA2094728.1"/>
    <property type="molecule type" value="Genomic_DNA"/>
</dbReference>
<accession>A0ABP5I697</accession>
<dbReference type="RefSeq" id="WP_344533031.1">
    <property type="nucleotide sequence ID" value="NZ_BAAAPE010000015.1"/>
</dbReference>
<proteinExistence type="predicted"/>
<evidence type="ECO:0000313" key="2">
    <source>
        <dbReference type="EMBL" id="GAA2094728.1"/>
    </source>
</evidence>
<dbReference type="Proteomes" id="UP001500016">
    <property type="component" value="Unassembled WGS sequence"/>
</dbReference>
<reference evidence="3" key="1">
    <citation type="journal article" date="2019" name="Int. J. Syst. Evol. Microbiol.">
        <title>The Global Catalogue of Microorganisms (GCM) 10K type strain sequencing project: providing services to taxonomists for standard genome sequencing and annotation.</title>
        <authorList>
            <consortium name="The Broad Institute Genomics Platform"/>
            <consortium name="The Broad Institute Genome Sequencing Center for Infectious Disease"/>
            <person name="Wu L."/>
            <person name="Ma J."/>
        </authorList>
    </citation>
    <scope>NUCLEOTIDE SEQUENCE [LARGE SCALE GENOMIC DNA]</scope>
    <source>
        <strain evidence="3">JCM 15478</strain>
    </source>
</reference>
<name>A0ABP5I697_9ACTN</name>
<protein>
    <submittedName>
        <fullName evidence="2">Uncharacterized protein</fullName>
    </submittedName>
</protein>